<evidence type="ECO:0000256" key="14">
    <source>
        <dbReference type="ARBA" id="ARBA00025228"/>
    </source>
</evidence>
<comment type="pathway">
    <text evidence="3 19">Cofactor biosynthesis; adenosylcobalamin biosynthesis; adenosylcobalamin from cob(II)yrinate a,c-diamide: step 7/7.</text>
</comment>
<dbReference type="Proteomes" id="UP001139157">
    <property type="component" value="Unassembled WGS sequence"/>
</dbReference>
<dbReference type="HAMAP" id="MF_00719">
    <property type="entry name" value="CobS"/>
    <property type="match status" value="1"/>
</dbReference>
<evidence type="ECO:0000256" key="6">
    <source>
        <dbReference type="ARBA" id="ARBA00015850"/>
    </source>
</evidence>
<feature type="transmembrane region" description="Helical" evidence="19">
    <location>
        <begin position="135"/>
        <end position="153"/>
    </location>
</feature>
<keyword evidence="7 19" id="KW-1003">Cell membrane</keyword>
<keyword evidence="11 19" id="KW-0460">Magnesium</keyword>
<accession>A0A9X2E4D6</accession>
<feature type="transmembrane region" description="Helical" evidence="19">
    <location>
        <begin position="48"/>
        <end position="73"/>
    </location>
</feature>
<dbReference type="RefSeq" id="WP_251910481.1">
    <property type="nucleotide sequence ID" value="NZ_JAMRXG010000003.1"/>
</dbReference>
<dbReference type="Pfam" id="PF02654">
    <property type="entry name" value="CobS"/>
    <property type="match status" value="1"/>
</dbReference>
<evidence type="ECO:0000256" key="4">
    <source>
        <dbReference type="ARBA" id="ARBA00010561"/>
    </source>
</evidence>
<gene>
    <name evidence="19" type="primary">cobS</name>
    <name evidence="20" type="ORF">NDR86_07965</name>
</gene>
<keyword evidence="21" id="KW-1185">Reference proteome</keyword>
<dbReference type="GO" id="GO:0005886">
    <property type="term" value="C:plasma membrane"/>
    <property type="evidence" value="ECO:0007669"/>
    <property type="project" value="UniProtKB-SubCell"/>
</dbReference>
<comment type="subcellular location">
    <subcellularLocation>
        <location evidence="2 19">Cell membrane</location>
        <topology evidence="2 19">Multi-pass membrane protein</topology>
    </subcellularLocation>
</comment>
<dbReference type="PANTHER" id="PTHR34148">
    <property type="entry name" value="ADENOSYLCOBINAMIDE-GDP RIBAZOLETRANSFERASE"/>
    <property type="match status" value="1"/>
</dbReference>
<comment type="catalytic activity">
    <reaction evidence="18 19">
        <text>alpha-ribazole 5'-phosphate + adenosylcob(III)inamide-GDP = adenosylcob(III)alamin 5'-phosphate + GMP + H(+)</text>
        <dbReference type="Rhea" id="RHEA:23560"/>
        <dbReference type="ChEBI" id="CHEBI:15378"/>
        <dbReference type="ChEBI" id="CHEBI:57918"/>
        <dbReference type="ChEBI" id="CHEBI:58115"/>
        <dbReference type="ChEBI" id="CHEBI:60487"/>
        <dbReference type="ChEBI" id="CHEBI:60493"/>
        <dbReference type="EC" id="2.7.8.26"/>
    </reaction>
</comment>
<keyword evidence="10 19" id="KW-0812">Transmembrane</keyword>
<sequence>MNAVRLAFSWLTVLPVRGPAAVDRVVAGRAIAFAPLVGVALGLGATALMRVFVAAGTSFVLAGLLVVGALALVTRGMHLDGLADTADGLGCYGPPERAREIMKSGGVGPFAVAALVFAIGVQAFSYAALAECGRWWAIALAVAVGRVAVVPACRGAAAAPGAGFGALVADTQGRATAAAWPVIAASAGLFVVPGRWWLGAVAVGAALVVAKLVVRHCVRRFEGISGDVLGAAVEIAVAVTAAVLSLRC</sequence>
<evidence type="ECO:0000256" key="1">
    <source>
        <dbReference type="ARBA" id="ARBA00001946"/>
    </source>
</evidence>
<evidence type="ECO:0000256" key="2">
    <source>
        <dbReference type="ARBA" id="ARBA00004651"/>
    </source>
</evidence>
<evidence type="ECO:0000256" key="9">
    <source>
        <dbReference type="ARBA" id="ARBA00022679"/>
    </source>
</evidence>
<feature type="transmembrane region" description="Helical" evidence="19">
    <location>
        <begin position="107"/>
        <end position="129"/>
    </location>
</feature>
<evidence type="ECO:0000256" key="12">
    <source>
        <dbReference type="ARBA" id="ARBA00022989"/>
    </source>
</evidence>
<evidence type="ECO:0000256" key="5">
    <source>
        <dbReference type="ARBA" id="ARBA00013200"/>
    </source>
</evidence>
<comment type="function">
    <text evidence="14 19">Joins adenosylcobinamide-GDP and alpha-ribazole to generate adenosylcobalamin (Ado-cobalamin). Also synthesizes adenosylcobalamin 5'-phosphate from adenosylcobinamide-GDP and alpha-ribazole 5'-phosphate.</text>
</comment>
<feature type="transmembrane region" description="Helical" evidence="19">
    <location>
        <begin position="196"/>
        <end position="214"/>
    </location>
</feature>
<protein>
    <recommendedName>
        <fullName evidence="6 19">Adenosylcobinamide-GDP ribazoletransferase</fullName>
        <ecNumber evidence="5 19">2.7.8.26</ecNumber>
    </recommendedName>
    <alternativeName>
        <fullName evidence="16 19">Cobalamin synthase</fullName>
    </alternativeName>
    <alternativeName>
        <fullName evidence="15 19">Cobalamin-5'-phosphate synthase</fullName>
    </alternativeName>
</protein>
<evidence type="ECO:0000256" key="8">
    <source>
        <dbReference type="ARBA" id="ARBA00022573"/>
    </source>
</evidence>
<dbReference type="PANTHER" id="PTHR34148:SF1">
    <property type="entry name" value="ADENOSYLCOBINAMIDE-GDP RIBAZOLETRANSFERASE"/>
    <property type="match status" value="1"/>
</dbReference>
<evidence type="ECO:0000256" key="13">
    <source>
        <dbReference type="ARBA" id="ARBA00023136"/>
    </source>
</evidence>
<evidence type="ECO:0000256" key="11">
    <source>
        <dbReference type="ARBA" id="ARBA00022842"/>
    </source>
</evidence>
<dbReference type="GO" id="GO:0008818">
    <property type="term" value="F:cobalamin 5'-phosphate synthase activity"/>
    <property type="evidence" value="ECO:0007669"/>
    <property type="project" value="UniProtKB-UniRule"/>
</dbReference>
<evidence type="ECO:0000313" key="21">
    <source>
        <dbReference type="Proteomes" id="UP001139157"/>
    </source>
</evidence>
<evidence type="ECO:0000256" key="19">
    <source>
        <dbReference type="HAMAP-Rule" id="MF_00719"/>
    </source>
</evidence>
<dbReference type="GO" id="GO:0051073">
    <property type="term" value="F:adenosylcobinamide-GDP ribazoletransferase activity"/>
    <property type="evidence" value="ECO:0007669"/>
    <property type="project" value="UniProtKB-UniRule"/>
</dbReference>
<comment type="similarity">
    <text evidence="4 19">Belongs to the CobS family.</text>
</comment>
<evidence type="ECO:0000256" key="3">
    <source>
        <dbReference type="ARBA" id="ARBA00004663"/>
    </source>
</evidence>
<keyword evidence="13 19" id="KW-0472">Membrane</keyword>
<evidence type="ECO:0000256" key="10">
    <source>
        <dbReference type="ARBA" id="ARBA00022692"/>
    </source>
</evidence>
<keyword evidence="8 19" id="KW-0169">Cobalamin biosynthesis</keyword>
<comment type="catalytic activity">
    <reaction evidence="17 19">
        <text>alpha-ribazole + adenosylcob(III)inamide-GDP = adenosylcob(III)alamin + GMP + H(+)</text>
        <dbReference type="Rhea" id="RHEA:16049"/>
        <dbReference type="ChEBI" id="CHEBI:10329"/>
        <dbReference type="ChEBI" id="CHEBI:15378"/>
        <dbReference type="ChEBI" id="CHEBI:18408"/>
        <dbReference type="ChEBI" id="CHEBI:58115"/>
        <dbReference type="ChEBI" id="CHEBI:60487"/>
        <dbReference type="EC" id="2.7.8.26"/>
    </reaction>
</comment>
<dbReference type="InterPro" id="IPR003805">
    <property type="entry name" value="CobS"/>
</dbReference>
<dbReference type="GO" id="GO:0009236">
    <property type="term" value="P:cobalamin biosynthetic process"/>
    <property type="evidence" value="ECO:0007669"/>
    <property type="project" value="UniProtKB-UniRule"/>
</dbReference>
<proteinExistence type="inferred from homology"/>
<reference evidence="20" key="1">
    <citation type="submission" date="2022-06" db="EMBL/GenBank/DDBJ databases">
        <title>Novel species in genus nocardia.</title>
        <authorList>
            <person name="Li F."/>
        </authorList>
    </citation>
    <scope>NUCLEOTIDE SEQUENCE</scope>
    <source>
        <strain evidence="20">CDC141</strain>
    </source>
</reference>
<feature type="transmembrane region" description="Helical" evidence="19">
    <location>
        <begin position="173"/>
        <end position="190"/>
    </location>
</feature>
<evidence type="ECO:0000313" key="20">
    <source>
        <dbReference type="EMBL" id="MCM6773406.1"/>
    </source>
</evidence>
<evidence type="ECO:0000256" key="16">
    <source>
        <dbReference type="ARBA" id="ARBA00032853"/>
    </source>
</evidence>
<evidence type="ECO:0000256" key="15">
    <source>
        <dbReference type="ARBA" id="ARBA00032605"/>
    </source>
</evidence>
<evidence type="ECO:0000256" key="7">
    <source>
        <dbReference type="ARBA" id="ARBA00022475"/>
    </source>
</evidence>
<dbReference type="EMBL" id="JAMRXG010000003">
    <property type="protein sequence ID" value="MCM6773406.1"/>
    <property type="molecule type" value="Genomic_DNA"/>
</dbReference>
<organism evidence="20 21">
    <name type="scientific">Nocardia pulmonis</name>
    <dbReference type="NCBI Taxonomy" id="2951408"/>
    <lineage>
        <taxon>Bacteria</taxon>
        <taxon>Bacillati</taxon>
        <taxon>Actinomycetota</taxon>
        <taxon>Actinomycetes</taxon>
        <taxon>Mycobacteriales</taxon>
        <taxon>Nocardiaceae</taxon>
        <taxon>Nocardia</taxon>
    </lineage>
</organism>
<comment type="cofactor">
    <cofactor evidence="1 19">
        <name>Mg(2+)</name>
        <dbReference type="ChEBI" id="CHEBI:18420"/>
    </cofactor>
</comment>
<evidence type="ECO:0000256" key="18">
    <source>
        <dbReference type="ARBA" id="ARBA00049504"/>
    </source>
</evidence>
<dbReference type="EC" id="2.7.8.26" evidence="5 19"/>
<dbReference type="AlphaFoldDB" id="A0A9X2E4D6"/>
<evidence type="ECO:0000256" key="17">
    <source>
        <dbReference type="ARBA" id="ARBA00048623"/>
    </source>
</evidence>
<keyword evidence="9 19" id="KW-0808">Transferase</keyword>
<name>A0A9X2E4D6_9NOCA</name>
<keyword evidence="12 19" id="KW-1133">Transmembrane helix</keyword>
<feature type="transmembrane region" description="Helical" evidence="19">
    <location>
        <begin position="226"/>
        <end position="246"/>
    </location>
</feature>
<comment type="caution">
    <text evidence="20">The sequence shown here is derived from an EMBL/GenBank/DDBJ whole genome shotgun (WGS) entry which is preliminary data.</text>
</comment>